<dbReference type="FunFam" id="3.90.190.20:FF:000006">
    <property type="entry name" value="UDP-N-acetylmuramoyl-L-alanyl-D-glutamate--2,6-diaminopimelate ligase"/>
    <property type="match status" value="1"/>
</dbReference>
<evidence type="ECO:0000259" key="9">
    <source>
        <dbReference type="Pfam" id="PF01225"/>
    </source>
</evidence>
<evidence type="ECO:0000256" key="4">
    <source>
        <dbReference type="ARBA" id="ARBA00022741"/>
    </source>
</evidence>
<dbReference type="AlphaFoldDB" id="A0A3B1BZG2"/>
<dbReference type="InterPro" id="IPR036565">
    <property type="entry name" value="Mur-like_cat_sf"/>
</dbReference>
<dbReference type="InterPro" id="IPR013221">
    <property type="entry name" value="Mur_ligase_cen"/>
</dbReference>
<accession>A0A3B1BZG2</accession>
<dbReference type="GO" id="GO:0071555">
    <property type="term" value="P:cell wall organization"/>
    <property type="evidence" value="ECO:0007669"/>
    <property type="project" value="UniProtKB-KW"/>
</dbReference>
<reference evidence="12" key="1">
    <citation type="submission" date="2018-06" db="EMBL/GenBank/DDBJ databases">
        <authorList>
            <person name="Zhirakovskaya E."/>
        </authorList>
    </citation>
    <scope>NUCLEOTIDE SEQUENCE</scope>
</reference>
<dbReference type="SUPFAM" id="SSF63418">
    <property type="entry name" value="MurE/MurF N-terminal domain"/>
    <property type="match status" value="1"/>
</dbReference>
<evidence type="ECO:0000256" key="2">
    <source>
        <dbReference type="ARBA" id="ARBA00022490"/>
    </source>
</evidence>
<dbReference type="InterPro" id="IPR004101">
    <property type="entry name" value="Mur_ligase_C"/>
</dbReference>
<dbReference type="InterPro" id="IPR036615">
    <property type="entry name" value="Mur_ligase_C_dom_sf"/>
</dbReference>
<dbReference type="PROSITE" id="PS01011">
    <property type="entry name" value="FOLYLPOLYGLU_SYNT_1"/>
    <property type="match status" value="1"/>
</dbReference>
<keyword evidence="7" id="KW-0573">Peptidoglycan synthesis</keyword>
<evidence type="ECO:0000256" key="8">
    <source>
        <dbReference type="ARBA" id="ARBA00023316"/>
    </source>
</evidence>
<dbReference type="GO" id="GO:0009252">
    <property type="term" value="P:peptidoglycan biosynthetic process"/>
    <property type="evidence" value="ECO:0007669"/>
    <property type="project" value="UniProtKB-KW"/>
</dbReference>
<dbReference type="SUPFAM" id="SSF53244">
    <property type="entry name" value="MurD-like peptide ligases, peptide-binding domain"/>
    <property type="match status" value="1"/>
</dbReference>
<dbReference type="Gene3D" id="3.90.190.20">
    <property type="entry name" value="Mur ligase, C-terminal domain"/>
    <property type="match status" value="1"/>
</dbReference>
<keyword evidence="6" id="KW-0133">Cell shape</keyword>
<evidence type="ECO:0000313" key="12">
    <source>
        <dbReference type="EMBL" id="VAX17154.1"/>
    </source>
</evidence>
<dbReference type="HAMAP" id="MF_00208">
    <property type="entry name" value="MurE"/>
    <property type="match status" value="1"/>
</dbReference>
<organism evidence="12">
    <name type="scientific">hydrothermal vent metagenome</name>
    <dbReference type="NCBI Taxonomy" id="652676"/>
    <lineage>
        <taxon>unclassified sequences</taxon>
        <taxon>metagenomes</taxon>
        <taxon>ecological metagenomes</taxon>
    </lineage>
</organism>
<dbReference type="Pfam" id="PF01225">
    <property type="entry name" value="Mur_ligase"/>
    <property type="match status" value="1"/>
</dbReference>
<keyword evidence="2" id="KW-0963">Cytoplasm</keyword>
<proteinExistence type="inferred from homology"/>
<keyword evidence="4" id="KW-0547">Nucleotide-binding</keyword>
<keyword evidence="8" id="KW-0961">Cell wall biogenesis/degradation</keyword>
<evidence type="ECO:0000256" key="7">
    <source>
        <dbReference type="ARBA" id="ARBA00022984"/>
    </source>
</evidence>
<dbReference type="EMBL" id="UOGE01000018">
    <property type="protein sequence ID" value="VAX17154.1"/>
    <property type="molecule type" value="Genomic_DNA"/>
</dbReference>
<dbReference type="InterPro" id="IPR018109">
    <property type="entry name" value="Folylpolyglutamate_synth_CS"/>
</dbReference>
<dbReference type="GO" id="GO:0005737">
    <property type="term" value="C:cytoplasm"/>
    <property type="evidence" value="ECO:0007669"/>
    <property type="project" value="InterPro"/>
</dbReference>
<evidence type="ECO:0000259" key="10">
    <source>
        <dbReference type="Pfam" id="PF02875"/>
    </source>
</evidence>
<dbReference type="GO" id="GO:0008360">
    <property type="term" value="P:regulation of cell shape"/>
    <property type="evidence" value="ECO:0007669"/>
    <property type="project" value="UniProtKB-KW"/>
</dbReference>
<dbReference type="Gene3D" id="3.40.1190.10">
    <property type="entry name" value="Mur-like, catalytic domain"/>
    <property type="match status" value="1"/>
</dbReference>
<evidence type="ECO:0000256" key="3">
    <source>
        <dbReference type="ARBA" id="ARBA00022598"/>
    </source>
</evidence>
<keyword evidence="3 12" id="KW-0436">Ligase</keyword>
<feature type="domain" description="Mur ligase C-terminal" evidence="10">
    <location>
        <begin position="332"/>
        <end position="462"/>
    </location>
</feature>
<dbReference type="GO" id="GO:0005524">
    <property type="term" value="F:ATP binding"/>
    <property type="evidence" value="ECO:0007669"/>
    <property type="project" value="UniProtKB-KW"/>
</dbReference>
<protein>
    <submittedName>
        <fullName evidence="12">UDP-N-acetylmuramoylalanyl-D-glutamate--2,6-diaminopimelate ligase</fullName>
        <ecNumber evidence="12">6.3.2.13</ecNumber>
    </submittedName>
</protein>
<dbReference type="PANTHER" id="PTHR23135">
    <property type="entry name" value="MUR LIGASE FAMILY MEMBER"/>
    <property type="match status" value="1"/>
</dbReference>
<dbReference type="Pfam" id="PF02875">
    <property type="entry name" value="Mur_ligase_C"/>
    <property type="match status" value="1"/>
</dbReference>
<dbReference type="GO" id="GO:0004326">
    <property type="term" value="F:tetrahydrofolylpolyglutamate synthase activity"/>
    <property type="evidence" value="ECO:0007669"/>
    <property type="project" value="InterPro"/>
</dbReference>
<sequence length="493" mass="54140">MKHGEELLKKMNALSISGAKPGKIADICYNSRNAVRKGAFVAITGNAMDGHDYIMDAVKRGATTIIAERKPEKKLPRRVTLALVKNSREALATMANYFYDSPTDYLKVIGITGTNGKTTVTYLVESILGAGGSPCARIGTVEYKLLAETIPAVTTTPESLDLQKMFQTLKESETRYCALEVSSHALVQHRVDHIKFRSAVFTNLTQDHLDYHHDMEEYFASKVKLFKERSPEISILNSDDPYGLRLLDIVEGQALLYGLKKNVDVTVENLYLNADSIVMTLKTPSGSSPVRSNLTGRHNVYNIMAAASVGIAEGMGVDEIAEGIGNLEGVPGRMERIDEGQPFTAIVDYAHTPDALAHVIRAARELTGHKVITLFGCGGDRDKTKRPLMGKTASTLSDTVIVTSDNPRGEHPEKIIEDILDGIENNVKSKSPVHVEVDRKRAIKTAVKLAGKGDIVLIAGKGHEDYQIIGKQKVHFDDREELRNAIKERYGEV</sequence>
<gene>
    <name evidence="12" type="ORF">MNBD_NITROSPINAE02-1341</name>
</gene>
<dbReference type="SUPFAM" id="SSF53623">
    <property type="entry name" value="MurD-like peptide ligases, catalytic domain"/>
    <property type="match status" value="1"/>
</dbReference>
<feature type="domain" description="Mur ligase central" evidence="11">
    <location>
        <begin position="111"/>
        <end position="309"/>
    </location>
</feature>
<dbReference type="NCBIfam" id="NF001126">
    <property type="entry name" value="PRK00139.1-4"/>
    <property type="match status" value="1"/>
</dbReference>
<dbReference type="NCBIfam" id="TIGR01085">
    <property type="entry name" value="murE"/>
    <property type="match status" value="1"/>
</dbReference>
<keyword evidence="5" id="KW-0067">ATP-binding</keyword>
<dbReference type="GO" id="GO:0051301">
    <property type="term" value="P:cell division"/>
    <property type="evidence" value="ECO:0007669"/>
    <property type="project" value="InterPro"/>
</dbReference>
<evidence type="ECO:0000256" key="6">
    <source>
        <dbReference type="ARBA" id="ARBA00022960"/>
    </source>
</evidence>
<dbReference type="GO" id="GO:0008765">
    <property type="term" value="F:UDP-N-acetylmuramoylalanyl-D-glutamate-2,6-diaminopimelate ligase activity"/>
    <property type="evidence" value="ECO:0007669"/>
    <property type="project" value="UniProtKB-EC"/>
</dbReference>
<feature type="domain" description="Mur ligase N-terminal catalytic" evidence="9">
    <location>
        <begin position="25"/>
        <end position="99"/>
    </location>
</feature>
<evidence type="ECO:0000259" key="11">
    <source>
        <dbReference type="Pfam" id="PF08245"/>
    </source>
</evidence>
<dbReference type="EC" id="6.3.2.13" evidence="12"/>
<evidence type="ECO:0000256" key="1">
    <source>
        <dbReference type="ARBA" id="ARBA00005898"/>
    </source>
</evidence>
<comment type="similarity">
    <text evidence="1">Belongs to the MurCDEF family. MurE subfamily.</text>
</comment>
<dbReference type="PANTHER" id="PTHR23135:SF4">
    <property type="entry name" value="UDP-N-ACETYLMURAMOYL-L-ALANYL-D-GLUTAMATE--2,6-DIAMINOPIMELATE LIGASE MURE HOMOLOG, CHLOROPLASTIC"/>
    <property type="match status" value="1"/>
</dbReference>
<name>A0A3B1BZG2_9ZZZZ</name>
<dbReference type="InterPro" id="IPR000713">
    <property type="entry name" value="Mur_ligase_N"/>
</dbReference>
<evidence type="ECO:0000256" key="5">
    <source>
        <dbReference type="ARBA" id="ARBA00022840"/>
    </source>
</evidence>
<dbReference type="NCBIfam" id="NF001124">
    <property type="entry name" value="PRK00139.1-2"/>
    <property type="match status" value="1"/>
</dbReference>
<dbReference type="InterPro" id="IPR035911">
    <property type="entry name" value="MurE/MurF_N"/>
</dbReference>
<dbReference type="Pfam" id="PF08245">
    <property type="entry name" value="Mur_ligase_M"/>
    <property type="match status" value="1"/>
</dbReference>
<dbReference type="Gene3D" id="3.40.1390.10">
    <property type="entry name" value="MurE/MurF, N-terminal domain"/>
    <property type="match status" value="1"/>
</dbReference>
<dbReference type="InterPro" id="IPR005761">
    <property type="entry name" value="UDP-N-AcMur-Glu-dNH2Pim_ligase"/>
</dbReference>